<evidence type="ECO:0000313" key="1">
    <source>
        <dbReference type="EMBL" id="OQD73742.1"/>
    </source>
</evidence>
<dbReference type="Proteomes" id="UP000191522">
    <property type="component" value="Unassembled WGS sequence"/>
</dbReference>
<name>A0A1V6PAQ3_PENDC</name>
<dbReference type="InterPro" id="IPR051961">
    <property type="entry name" value="Fungal_Metabolite_Diox"/>
</dbReference>
<dbReference type="InterPro" id="IPR008775">
    <property type="entry name" value="Phytyl_CoA_dOase-like"/>
</dbReference>
<protein>
    <submittedName>
        <fullName evidence="1">Uncharacterized protein</fullName>
    </submittedName>
</protein>
<dbReference type="EMBL" id="MDYL01000014">
    <property type="protein sequence ID" value="OQD73742.1"/>
    <property type="molecule type" value="Genomic_DNA"/>
</dbReference>
<evidence type="ECO:0000313" key="2">
    <source>
        <dbReference type="Proteomes" id="UP000191522"/>
    </source>
</evidence>
<dbReference type="OMA" id="DYHTRNC"/>
<accession>A0A1V6PAQ3</accession>
<dbReference type="STRING" id="69771.A0A1V6PAQ3"/>
<keyword evidence="2" id="KW-1185">Reference proteome</keyword>
<sequence length="315" mass="34435">MAIENGTKPVIPSVDAKESVPSDTLADEVIRGLKLSGACIIKNLYSQETIDKFEAEVRPHLSEAGNLTYFQKNVVTATGLAGKSETYALEVIGNPMWTKVRDHFLTYSNGTFWVGENQGTHETSAQLGSATCLELRPGAQAQGLHRDDLVHQGFNAEVKEYVLGRDKSLTFFVACNKTHNRNGATRIVPGSHLWDYTRPPPAADDTASIVDAELERGDALIILGSVYHGGGANATEDEHRLVLTCGVTCSYLRQEENQYLANDVKRILSLPLPIQRFIGYGSFPPGVGLVNWDDPIKIINPDFEPEPAQPEDGKS</sequence>
<organism evidence="1 2">
    <name type="scientific">Penicillium decumbens</name>
    <dbReference type="NCBI Taxonomy" id="69771"/>
    <lineage>
        <taxon>Eukaryota</taxon>
        <taxon>Fungi</taxon>
        <taxon>Dikarya</taxon>
        <taxon>Ascomycota</taxon>
        <taxon>Pezizomycotina</taxon>
        <taxon>Eurotiomycetes</taxon>
        <taxon>Eurotiomycetidae</taxon>
        <taxon>Eurotiales</taxon>
        <taxon>Aspergillaceae</taxon>
        <taxon>Penicillium</taxon>
    </lineage>
</organism>
<comment type="caution">
    <text evidence="1">The sequence shown here is derived from an EMBL/GenBank/DDBJ whole genome shotgun (WGS) entry which is preliminary data.</text>
</comment>
<dbReference type="AlphaFoldDB" id="A0A1V6PAQ3"/>
<gene>
    <name evidence="1" type="ORF">PENDEC_c014G05862</name>
</gene>
<dbReference type="Gene3D" id="2.60.120.620">
    <property type="entry name" value="q2cbj1_9rhob like domain"/>
    <property type="match status" value="1"/>
</dbReference>
<reference evidence="2" key="1">
    <citation type="journal article" date="2017" name="Nat. Microbiol.">
        <title>Global analysis of biosynthetic gene clusters reveals vast potential of secondary metabolite production in Penicillium species.</title>
        <authorList>
            <person name="Nielsen J.C."/>
            <person name="Grijseels S."/>
            <person name="Prigent S."/>
            <person name="Ji B."/>
            <person name="Dainat J."/>
            <person name="Nielsen K.F."/>
            <person name="Frisvad J.C."/>
            <person name="Workman M."/>
            <person name="Nielsen J."/>
        </authorList>
    </citation>
    <scope>NUCLEOTIDE SEQUENCE [LARGE SCALE GENOMIC DNA]</scope>
    <source>
        <strain evidence="2">IBT 11843</strain>
    </source>
</reference>
<proteinExistence type="predicted"/>
<dbReference type="OrthoDB" id="445007at2759"/>
<dbReference type="Pfam" id="PF05721">
    <property type="entry name" value="PhyH"/>
    <property type="match status" value="1"/>
</dbReference>
<dbReference type="PANTHER" id="PTHR37563">
    <property type="entry name" value="PHYTANOYL-COA DIOXYGENASE FAMILY PROTEIN (AFU_ORTHOLOGUE AFUA_2G03330)"/>
    <property type="match status" value="1"/>
</dbReference>
<dbReference type="SUPFAM" id="SSF51197">
    <property type="entry name" value="Clavaminate synthase-like"/>
    <property type="match status" value="1"/>
</dbReference>
<dbReference type="PANTHER" id="PTHR37563:SF2">
    <property type="entry name" value="PHYTANOYL-COA DIOXYGENASE FAMILY PROTEIN (AFU_ORTHOLOGUE AFUA_2G03330)"/>
    <property type="match status" value="1"/>
</dbReference>